<dbReference type="SUPFAM" id="SSF55961">
    <property type="entry name" value="Bet v1-like"/>
    <property type="match status" value="1"/>
</dbReference>
<name>A0ABP6Q5U5_9ACTN</name>
<dbReference type="CDD" id="cd07826">
    <property type="entry name" value="SRPBCC_CalC_Aha1-like_9"/>
    <property type="match status" value="1"/>
</dbReference>
<comment type="caution">
    <text evidence="3">The sequence shown here is derived from an EMBL/GenBank/DDBJ whole genome shotgun (WGS) entry which is preliminary data.</text>
</comment>
<evidence type="ECO:0000259" key="2">
    <source>
        <dbReference type="Pfam" id="PF08327"/>
    </source>
</evidence>
<dbReference type="RefSeq" id="WP_344825334.1">
    <property type="nucleotide sequence ID" value="NZ_BAAAUV010000004.1"/>
</dbReference>
<sequence length="156" mass="17861">MSKTEFVIEPGRQDIVMTREFDAARDLVFRACTEPELFRRWIGSKGRPTEVDIWEPHHGGRYRWHLTDDEGREFAFRGVFHEVSPERIVQTFEWEGMIGHICLTTITLEELPGGRTRYVGLDVFQTVEDRDGMVSNGMQGGAEEGMDQLADVLASL</sequence>
<reference evidence="4" key="1">
    <citation type="journal article" date="2019" name="Int. J. Syst. Evol. Microbiol.">
        <title>The Global Catalogue of Microorganisms (GCM) 10K type strain sequencing project: providing services to taxonomists for standard genome sequencing and annotation.</title>
        <authorList>
            <consortium name="The Broad Institute Genomics Platform"/>
            <consortium name="The Broad Institute Genome Sequencing Center for Infectious Disease"/>
            <person name="Wu L."/>
            <person name="Ma J."/>
        </authorList>
    </citation>
    <scope>NUCLEOTIDE SEQUENCE [LARGE SCALE GENOMIC DNA]</scope>
    <source>
        <strain evidence="4">JCM 9377</strain>
    </source>
</reference>
<evidence type="ECO:0000313" key="3">
    <source>
        <dbReference type="EMBL" id="GAA3205563.1"/>
    </source>
</evidence>
<comment type="similarity">
    <text evidence="1">Belongs to the AHA1 family.</text>
</comment>
<dbReference type="EMBL" id="BAAAUV010000004">
    <property type="protein sequence ID" value="GAA3205563.1"/>
    <property type="molecule type" value="Genomic_DNA"/>
</dbReference>
<dbReference type="Proteomes" id="UP001501237">
    <property type="component" value="Unassembled WGS sequence"/>
</dbReference>
<feature type="domain" description="Activator of Hsp90 ATPase homologue 1/2-like C-terminal" evidence="2">
    <location>
        <begin position="22"/>
        <end position="153"/>
    </location>
</feature>
<dbReference type="InterPro" id="IPR023393">
    <property type="entry name" value="START-like_dom_sf"/>
</dbReference>
<evidence type="ECO:0000256" key="1">
    <source>
        <dbReference type="ARBA" id="ARBA00006817"/>
    </source>
</evidence>
<dbReference type="Pfam" id="PF08327">
    <property type="entry name" value="AHSA1"/>
    <property type="match status" value="1"/>
</dbReference>
<gene>
    <name evidence="3" type="ORF">GCM10010468_20620</name>
</gene>
<organism evidence="3 4">
    <name type="scientific">Actinocorallia longicatena</name>
    <dbReference type="NCBI Taxonomy" id="111803"/>
    <lineage>
        <taxon>Bacteria</taxon>
        <taxon>Bacillati</taxon>
        <taxon>Actinomycetota</taxon>
        <taxon>Actinomycetes</taxon>
        <taxon>Streptosporangiales</taxon>
        <taxon>Thermomonosporaceae</taxon>
        <taxon>Actinocorallia</taxon>
    </lineage>
</organism>
<proteinExistence type="inferred from homology"/>
<dbReference type="Gene3D" id="3.30.530.20">
    <property type="match status" value="1"/>
</dbReference>
<protein>
    <submittedName>
        <fullName evidence="3">SRPBCC family protein</fullName>
    </submittedName>
</protein>
<accession>A0ABP6Q5U5</accession>
<evidence type="ECO:0000313" key="4">
    <source>
        <dbReference type="Proteomes" id="UP001501237"/>
    </source>
</evidence>
<keyword evidence="4" id="KW-1185">Reference proteome</keyword>
<dbReference type="InterPro" id="IPR013538">
    <property type="entry name" value="ASHA1/2-like_C"/>
</dbReference>